<evidence type="ECO:0000313" key="5">
    <source>
        <dbReference type="RefSeq" id="XP_003737740.1"/>
    </source>
</evidence>
<protein>
    <submittedName>
        <fullName evidence="5">Uncharacterized protein LOC100903582</fullName>
    </submittedName>
</protein>
<dbReference type="GeneID" id="100903582"/>
<organism evidence="4 5">
    <name type="scientific">Galendromus occidentalis</name>
    <name type="common">western predatory mite</name>
    <dbReference type="NCBI Taxonomy" id="34638"/>
    <lineage>
        <taxon>Eukaryota</taxon>
        <taxon>Metazoa</taxon>
        <taxon>Ecdysozoa</taxon>
        <taxon>Arthropoda</taxon>
        <taxon>Chelicerata</taxon>
        <taxon>Arachnida</taxon>
        <taxon>Acari</taxon>
        <taxon>Parasitiformes</taxon>
        <taxon>Mesostigmata</taxon>
        <taxon>Gamasina</taxon>
        <taxon>Phytoseioidea</taxon>
        <taxon>Phytoseiidae</taxon>
        <taxon>Typhlodrominae</taxon>
        <taxon>Galendromus</taxon>
    </lineage>
</organism>
<reference evidence="5" key="1">
    <citation type="submission" date="2025-08" db="UniProtKB">
        <authorList>
            <consortium name="RefSeq"/>
        </authorList>
    </citation>
    <scope>IDENTIFICATION</scope>
</reference>
<dbReference type="RefSeq" id="XP_003737740.1">
    <property type="nucleotide sequence ID" value="XM_003737692.2"/>
</dbReference>
<feature type="domain" description="SHSP" evidence="3">
    <location>
        <begin position="86"/>
        <end position="199"/>
    </location>
</feature>
<proteinExistence type="inferred from homology"/>
<evidence type="ECO:0000256" key="1">
    <source>
        <dbReference type="PROSITE-ProRule" id="PRU00285"/>
    </source>
</evidence>
<dbReference type="AlphaFoldDB" id="A0AAJ6QME3"/>
<dbReference type="SUPFAM" id="SSF49764">
    <property type="entry name" value="HSP20-like chaperones"/>
    <property type="match status" value="1"/>
</dbReference>
<dbReference type="PROSITE" id="PS01031">
    <property type="entry name" value="SHSP"/>
    <property type="match status" value="1"/>
</dbReference>
<name>A0AAJ6QME3_9ACAR</name>
<dbReference type="Pfam" id="PF00011">
    <property type="entry name" value="HSP20"/>
    <property type="match status" value="1"/>
</dbReference>
<dbReference type="Proteomes" id="UP000694867">
    <property type="component" value="Unplaced"/>
</dbReference>
<evidence type="ECO:0000259" key="3">
    <source>
        <dbReference type="PROSITE" id="PS01031"/>
    </source>
</evidence>
<keyword evidence="4" id="KW-1185">Reference proteome</keyword>
<dbReference type="CDD" id="cd06526">
    <property type="entry name" value="metazoan_ACD"/>
    <property type="match status" value="1"/>
</dbReference>
<comment type="similarity">
    <text evidence="1 2">Belongs to the small heat shock protein (HSP20) family.</text>
</comment>
<sequence length="203" mass="23331">MCDERRILCRCQRPSFDQRLSLWSPPIDRSMGLPHTTSVLGWFDNQMNRLQEDLHSLRFFGIPQVARVAFDPERRSRLFDALFDEDTSSNLRPQFSLNTAENRVECQLSTGCGDFFRPEDIEVNIKGRDVEFKARREENSDDRNSYSVREVRRLFTVPETADIEGLQAEIGPNGKVVLTAPLIKPAIENKPQQGPIPIKINRA</sequence>
<dbReference type="InterPro" id="IPR008978">
    <property type="entry name" value="HSP20-like_chaperone"/>
</dbReference>
<dbReference type="KEGG" id="goe:100903582"/>
<dbReference type="InterPro" id="IPR002068">
    <property type="entry name" value="A-crystallin/Hsp20_dom"/>
</dbReference>
<accession>A0AAJ6QME3</accession>
<gene>
    <name evidence="5" type="primary">LOC100903582</name>
</gene>
<evidence type="ECO:0000313" key="4">
    <source>
        <dbReference type="Proteomes" id="UP000694867"/>
    </source>
</evidence>
<dbReference type="Gene3D" id="2.60.40.790">
    <property type="match status" value="1"/>
</dbReference>
<evidence type="ECO:0000256" key="2">
    <source>
        <dbReference type="RuleBase" id="RU003616"/>
    </source>
</evidence>